<dbReference type="AlphaFoldDB" id="A0A545VEM3"/>
<keyword evidence="3" id="KW-1185">Reference proteome</keyword>
<evidence type="ECO:0000313" key="2">
    <source>
        <dbReference type="EMBL" id="TQW00172.1"/>
    </source>
</evidence>
<dbReference type="Proteomes" id="UP000315783">
    <property type="component" value="Unassembled WGS sequence"/>
</dbReference>
<organism evidence="2 3">
    <name type="scientific">Cordyceps javanica</name>
    <dbReference type="NCBI Taxonomy" id="43265"/>
    <lineage>
        <taxon>Eukaryota</taxon>
        <taxon>Fungi</taxon>
        <taxon>Dikarya</taxon>
        <taxon>Ascomycota</taxon>
        <taxon>Pezizomycotina</taxon>
        <taxon>Sordariomycetes</taxon>
        <taxon>Hypocreomycetidae</taxon>
        <taxon>Hypocreales</taxon>
        <taxon>Cordycipitaceae</taxon>
        <taxon>Cordyceps</taxon>
    </lineage>
</organism>
<evidence type="ECO:0000256" key="1">
    <source>
        <dbReference type="SAM" id="MobiDB-lite"/>
    </source>
</evidence>
<gene>
    <name evidence="2" type="ORF">IF1G_00103</name>
</gene>
<comment type="caution">
    <text evidence="2">The sequence shown here is derived from an EMBL/GenBank/DDBJ whole genome shotgun (WGS) entry which is preliminary data.</text>
</comment>
<reference evidence="2 3" key="1">
    <citation type="journal article" date="2019" name="Appl. Microbiol. Biotechnol.">
        <title>Genome sequence of Isaria javanica and comparative genome analysis insights into family S53 peptidase evolution in fungal entomopathogens.</title>
        <authorList>
            <person name="Lin R."/>
            <person name="Zhang X."/>
            <person name="Xin B."/>
            <person name="Zou M."/>
            <person name="Gao Y."/>
            <person name="Qin F."/>
            <person name="Hu Q."/>
            <person name="Xie B."/>
            <person name="Cheng X."/>
        </authorList>
    </citation>
    <scope>NUCLEOTIDE SEQUENCE [LARGE SCALE GENOMIC DNA]</scope>
    <source>
        <strain evidence="2 3">IJ1G</strain>
    </source>
</reference>
<evidence type="ECO:0000313" key="3">
    <source>
        <dbReference type="Proteomes" id="UP000315783"/>
    </source>
</evidence>
<protein>
    <submittedName>
        <fullName evidence="2">Uncharacterized protein</fullName>
    </submittedName>
</protein>
<name>A0A545VEM3_9HYPO</name>
<accession>A0A545VEM3</accession>
<feature type="region of interest" description="Disordered" evidence="1">
    <location>
        <begin position="88"/>
        <end position="111"/>
    </location>
</feature>
<sequence>MVVGSDTYMIHLHQGREGEDGVDVHQSRQVAAYHDLSEQQPVAGACWRGKAVGSQAVYQYGVLTYRLTAYFSTPSLEHPLLLVSSKDRRESNHEVNLVASRPATASNIQSK</sequence>
<dbReference type="EMBL" id="SPUK01000001">
    <property type="protein sequence ID" value="TQW00172.1"/>
    <property type="molecule type" value="Genomic_DNA"/>
</dbReference>
<proteinExistence type="predicted"/>